<keyword evidence="5 6" id="KW-0472">Membrane</keyword>
<evidence type="ECO:0000256" key="3">
    <source>
        <dbReference type="ARBA" id="ARBA00022960"/>
    </source>
</evidence>
<protein>
    <submittedName>
        <fullName evidence="7">FtsW/RodA/SpoVE family cell cycle protein</fullName>
    </submittedName>
</protein>
<evidence type="ECO:0000313" key="8">
    <source>
        <dbReference type="Proteomes" id="UP000463883"/>
    </source>
</evidence>
<feature type="transmembrane region" description="Helical" evidence="6">
    <location>
        <begin position="256"/>
        <end position="277"/>
    </location>
</feature>
<dbReference type="GO" id="GO:0032153">
    <property type="term" value="C:cell division site"/>
    <property type="evidence" value="ECO:0007669"/>
    <property type="project" value="TreeGrafter"/>
</dbReference>
<dbReference type="GO" id="GO:0008360">
    <property type="term" value="P:regulation of cell shape"/>
    <property type="evidence" value="ECO:0007669"/>
    <property type="project" value="UniProtKB-KW"/>
</dbReference>
<dbReference type="InterPro" id="IPR047928">
    <property type="entry name" value="Perm_prefix_1"/>
</dbReference>
<evidence type="ECO:0000256" key="1">
    <source>
        <dbReference type="ARBA" id="ARBA00004141"/>
    </source>
</evidence>
<dbReference type="Proteomes" id="UP000463883">
    <property type="component" value="Chromosome"/>
</dbReference>
<dbReference type="PANTHER" id="PTHR30474:SF1">
    <property type="entry name" value="PEPTIDOGLYCAN GLYCOSYLTRANSFERASE MRDB"/>
    <property type="match status" value="1"/>
</dbReference>
<evidence type="ECO:0000256" key="2">
    <source>
        <dbReference type="ARBA" id="ARBA00022692"/>
    </source>
</evidence>
<feature type="transmembrane region" description="Helical" evidence="6">
    <location>
        <begin position="352"/>
        <end position="373"/>
    </location>
</feature>
<name>A0A6P1MJM4_9FIRM</name>
<dbReference type="Pfam" id="PF01098">
    <property type="entry name" value="FTSW_RODA_SPOVE"/>
    <property type="match status" value="1"/>
</dbReference>
<accession>A0A6P1MJM4</accession>
<dbReference type="GO" id="GO:0051301">
    <property type="term" value="P:cell division"/>
    <property type="evidence" value="ECO:0007669"/>
    <property type="project" value="InterPro"/>
</dbReference>
<keyword evidence="3" id="KW-0133">Cell shape</keyword>
<keyword evidence="2 6" id="KW-0812">Transmembrane</keyword>
<feature type="transmembrane region" description="Helical" evidence="6">
    <location>
        <begin position="228"/>
        <end position="249"/>
    </location>
</feature>
<dbReference type="PANTHER" id="PTHR30474">
    <property type="entry name" value="CELL CYCLE PROTEIN"/>
    <property type="match status" value="1"/>
</dbReference>
<sequence length="477" mass="53339">MPQCNEEQTFGKAGEYVKKVCEQIRWGRAHKVISEELLNHIEDQKEAFIKKGQKEQEAERNAVLEMGDAVKVGQQLDRTHRPKPEWGTMVILCICLILGAVVQFIVSYYSGMNGENYDSAFKDYLVSVPFGLAAFLFVYFADFSLIIRSPIFFYFSILAASAGIIINSTARFGTYGHILCTAMILCPMYAAIVYNYRNSRYDGIIKSGLIAVLTLGVFAYGGGYMACFLFAISGLIILSTAISKGWFLVKKWKAFLLVYVPALSVLMYTLLAIQAHISLRGRGIIFPLGSLIHQQESGDFYVLMVLKQYIQNLRLWGEGMPAFPNSLSPATIEKILPCWGSDYSLVYIAYKFGYVCAAILIAILVLLLIRMLVITLRQTSELGFIVCLSVTIELFIQSAFYILSNLGIMAAVAGPLPFITYEEKSFIANMYLMGLFLSAYRNKSIVSDKQATKSKSLCFWSILKKKKSTGGDNYAEI</sequence>
<evidence type="ECO:0000256" key="4">
    <source>
        <dbReference type="ARBA" id="ARBA00022989"/>
    </source>
</evidence>
<feature type="transmembrane region" description="Helical" evidence="6">
    <location>
        <begin position="382"/>
        <end position="404"/>
    </location>
</feature>
<feature type="transmembrane region" description="Helical" evidence="6">
    <location>
        <begin position="424"/>
        <end position="440"/>
    </location>
</feature>
<feature type="transmembrane region" description="Helical" evidence="6">
    <location>
        <begin position="176"/>
        <end position="196"/>
    </location>
</feature>
<dbReference type="GO" id="GO:0005886">
    <property type="term" value="C:plasma membrane"/>
    <property type="evidence" value="ECO:0007669"/>
    <property type="project" value="TreeGrafter"/>
</dbReference>
<proteinExistence type="predicted"/>
<feature type="transmembrane region" description="Helical" evidence="6">
    <location>
        <begin position="86"/>
        <end position="109"/>
    </location>
</feature>
<dbReference type="NCBIfam" id="NF038403">
    <property type="entry name" value="perm_prefix_1"/>
    <property type="match status" value="1"/>
</dbReference>
<reference evidence="7 8" key="1">
    <citation type="submission" date="2020-01" db="EMBL/GenBank/DDBJ databases">
        <title>Genomic analysis of Aminipila sp. CBA3637.</title>
        <authorList>
            <person name="Kim Y.B."/>
            <person name="Roh S.W."/>
        </authorList>
    </citation>
    <scope>NUCLEOTIDE SEQUENCE [LARGE SCALE GENOMIC DNA]</scope>
    <source>
        <strain evidence="7 8">CBA3637</strain>
    </source>
</reference>
<gene>
    <name evidence="7" type="ORF">Ami3637_01275</name>
</gene>
<evidence type="ECO:0000313" key="7">
    <source>
        <dbReference type="EMBL" id="QHI71205.1"/>
    </source>
</evidence>
<dbReference type="AlphaFoldDB" id="A0A6P1MJM4"/>
<feature type="transmembrane region" description="Helical" evidence="6">
    <location>
        <begin position="152"/>
        <end position="170"/>
    </location>
</feature>
<dbReference type="RefSeq" id="WP_162360981.1">
    <property type="nucleotide sequence ID" value="NZ_CP047591.1"/>
</dbReference>
<keyword evidence="8" id="KW-1185">Reference proteome</keyword>
<keyword evidence="4 6" id="KW-1133">Transmembrane helix</keyword>
<dbReference type="InterPro" id="IPR001182">
    <property type="entry name" value="FtsW/RodA"/>
</dbReference>
<organism evidence="7 8">
    <name type="scientific">Aminipila terrae</name>
    <dbReference type="NCBI Taxonomy" id="2697030"/>
    <lineage>
        <taxon>Bacteria</taxon>
        <taxon>Bacillati</taxon>
        <taxon>Bacillota</taxon>
        <taxon>Clostridia</taxon>
        <taxon>Peptostreptococcales</taxon>
        <taxon>Anaerovoracaceae</taxon>
        <taxon>Aminipila</taxon>
    </lineage>
</organism>
<dbReference type="KEGG" id="amic:Ami3637_01275"/>
<dbReference type="EMBL" id="CP047591">
    <property type="protein sequence ID" value="QHI71205.1"/>
    <property type="molecule type" value="Genomic_DNA"/>
</dbReference>
<comment type="subcellular location">
    <subcellularLocation>
        <location evidence="1">Membrane</location>
        <topology evidence="1">Multi-pass membrane protein</topology>
    </subcellularLocation>
</comment>
<feature type="transmembrane region" description="Helical" evidence="6">
    <location>
        <begin position="121"/>
        <end position="140"/>
    </location>
</feature>
<feature type="transmembrane region" description="Helical" evidence="6">
    <location>
        <begin position="203"/>
        <end position="222"/>
    </location>
</feature>
<evidence type="ECO:0000256" key="6">
    <source>
        <dbReference type="SAM" id="Phobius"/>
    </source>
</evidence>
<dbReference type="GO" id="GO:0015648">
    <property type="term" value="F:lipid-linked peptidoglycan transporter activity"/>
    <property type="evidence" value="ECO:0007669"/>
    <property type="project" value="TreeGrafter"/>
</dbReference>
<evidence type="ECO:0000256" key="5">
    <source>
        <dbReference type="ARBA" id="ARBA00023136"/>
    </source>
</evidence>